<dbReference type="GO" id="GO:0015078">
    <property type="term" value="F:proton transmembrane transporter activity"/>
    <property type="evidence" value="ECO:0007669"/>
    <property type="project" value="InterPro"/>
</dbReference>
<keyword evidence="6 12" id="KW-0812">Transmembrane</keyword>
<keyword evidence="5 12" id="KW-0138">CF(0)</keyword>
<geneLocation type="mitochondrion" evidence="14"/>
<dbReference type="AlphaFoldDB" id="A0A8K1WB04"/>
<dbReference type="GO" id="GO:0031966">
    <property type="term" value="C:mitochondrial membrane"/>
    <property type="evidence" value="ECO:0007669"/>
    <property type="project" value="UniProtKB-SubCell"/>
</dbReference>
<keyword evidence="4 12" id="KW-0813">Transport</keyword>
<dbReference type="GO" id="GO:0015986">
    <property type="term" value="P:proton motive force-driven ATP synthesis"/>
    <property type="evidence" value="ECO:0007669"/>
    <property type="project" value="InterPro"/>
</dbReference>
<evidence type="ECO:0000256" key="3">
    <source>
        <dbReference type="ARBA" id="ARBA00011291"/>
    </source>
</evidence>
<evidence type="ECO:0000256" key="12">
    <source>
        <dbReference type="RuleBase" id="RU003661"/>
    </source>
</evidence>
<organism evidence="14">
    <name type="scientific">Orohermes crepusculus</name>
    <dbReference type="NCBI Taxonomy" id="1646121"/>
    <lineage>
        <taxon>Eukaryota</taxon>
        <taxon>Metazoa</taxon>
        <taxon>Ecdysozoa</taxon>
        <taxon>Arthropoda</taxon>
        <taxon>Hexapoda</taxon>
        <taxon>Insecta</taxon>
        <taxon>Pterygota</taxon>
        <taxon>Neoptera</taxon>
        <taxon>Endopterygota</taxon>
        <taxon>Megaloptera</taxon>
        <taxon>Corydalidae</taxon>
        <taxon>Chauliodinae</taxon>
        <taxon>Orohermes</taxon>
    </lineage>
</organism>
<evidence type="ECO:0000256" key="13">
    <source>
        <dbReference type="SAM" id="Phobius"/>
    </source>
</evidence>
<keyword evidence="8 13" id="KW-1133">Transmembrane helix</keyword>
<sequence length="52" mass="6271">MPQMAPINWLILFVFFSCMLIIFNIFNYFIINPDPLKNNSTPMIVKSMTWKW</sequence>
<evidence type="ECO:0000256" key="7">
    <source>
        <dbReference type="ARBA" id="ARBA00022781"/>
    </source>
</evidence>
<keyword evidence="9 12" id="KW-0406">Ion transport</keyword>
<keyword evidence="10 12" id="KW-0496">Mitochondrion</keyword>
<evidence type="ECO:0000256" key="4">
    <source>
        <dbReference type="ARBA" id="ARBA00022448"/>
    </source>
</evidence>
<evidence type="ECO:0000313" key="14">
    <source>
        <dbReference type="EMBL" id="UFZ13232.1"/>
    </source>
</evidence>
<comment type="subunit">
    <text evidence="3">F-type ATPases have 2 components, CF(1) - the catalytic core - and CF(0) - the membrane proton channel.</text>
</comment>
<evidence type="ECO:0000256" key="6">
    <source>
        <dbReference type="ARBA" id="ARBA00022692"/>
    </source>
</evidence>
<proteinExistence type="inferred from homology"/>
<protein>
    <recommendedName>
        <fullName evidence="12">ATP synthase complex subunit 8</fullName>
    </recommendedName>
</protein>
<keyword evidence="7 12" id="KW-0375">Hydrogen ion transport</keyword>
<reference evidence="14" key="1">
    <citation type="journal article" date="2021" name="Cladistics">
        <title>Similar pattern, different paths: tracing the biogeographical history of Megaloptera (Insecta: Neuropterida) using mitochondrial phylogenomics.</title>
        <authorList>
            <person name="Jiang Y."/>
            <person name="Yue L."/>
            <person name="Yang F."/>
            <person name="Gillung J.P."/>
            <person name="Winterton S.L."/>
            <person name="Price B.W."/>
            <person name="Contreras-Ramos A."/>
            <person name="Hayashi F."/>
            <person name="Aspoeck U."/>
            <person name="Aspoeck H."/>
            <person name="Yeates D.K."/>
            <person name="Yang D."/>
            <person name="Liu X."/>
        </authorList>
    </citation>
    <scope>NUCLEOTIDE SEQUENCE</scope>
    <source>
        <strain evidence="14">YL202006</strain>
    </source>
</reference>
<evidence type="ECO:0000256" key="9">
    <source>
        <dbReference type="ARBA" id="ARBA00023065"/>
    </source>
</evidence>
<comment type="subcellular location">
    <subcellularLocation>
        <location evidence="1 12">Mitochondrion membrane</location>
        <topology evidence="1 12">Single-pass membrane protein</topology>
    </subcellularLocation>
</comment>
<keyword evidence="11 13" id="KW-0472">Membrane</keyword>
<dbReference type="EMBL" id="MW642298">
    <property type="protein sequence ID" value="UFZ13232.1"/>
    <property type="molecule type" value="Genomic_DNA"/>
</dbReference>
<dbReference type="Pfam" id="PF00895">
    <property type="entry name" value="ATP-synt_8"/>
    <property type="match status" value="1"/>
</dbReference>
<dbReference type="GO" id="GO:0045259">
    <property type="term" value="C:proton-transporting ATP synthase complex"/>
    <property type="evidence" value="ECO:0007669"/>
    <property type="project" value="UniProtKB-KW"/>
</dbReference>
<evidence type="ECO:0000256" key="11">
    <source>
        <dbReference type="ARBA" id="ARBA00023136"/>
    </source>
</evidence>
<dbReference type="InterPro" id="IPR001421">
    <property type="entry name" value="ATP8_metazoa"/>
</dbReference>
<evidence type="ECO:0000256" key="10">
    <source>
        <dbReference type="ARBA" id="ARBA00023128"/>
    </source>
</evidence>
<name>A0A8K1WB04_9NEOP</name>
<evidence type="ECO:0000256" key="8">
    <source>
        <dbReference type="ARBA" id="ARBA00022989"/>
    </source>
</evidence>
<evidence type="ECO:0000256" key="1">
    <source>
        <dbReference type="ARBA" id="ARBA00004304"/>
    </source>
</evidence>
<accession>A0A8K1WB04</accession>
<evidence type="ECO:0000256" key="2">
    <source>
        <dbReference type="ARBA" id="ARBA00008892"/>
    </source>
</evidence>
<evidence type="ECO:0000256" key="5">
    <source>
        <dbReference type="ARBA" id="ARBA00022547"/>
    </source>
</evidence>
<comment type="similarity">
    <text evidence="2 12">Belongs to the ATPase protein 8 family.</text>
</comment>
<feature type="transmembrane region" description="Helical" evidence="13">
    <location>
        <begin position="7"/>
        <end position="31"/>
    </location>
</feature>
<gene>
    <name evidence="14" type="primary">atp8</name>
</gene>